<feature type="binding site" evidence="5">
    <location>
        <position position="325"/>
    </location>
    <ligand>
        <name>Mn(2+)</name>
        <dbReference type="ChEBI" id="CHEBI:29035"/>
        <label>1</label>
    </ligand>
</feature>
<feature type="binding site" evidence="5">
    <location>
        <position position="337"/>
    </location>
    <ligand>
        <name>Mn(2+)</name>
        <dbReference type="ChEBI" id="CHEBI:29035"/>
        <label>2</label>
    </ligand>
</feature>
<sequence length="391" mass="43024">MKRKVTLIVLDSVGIGELPDAKSYGDEGSNTLGNIAKAVKDFKLPNLERIGLGNIDEMVGFPVNNNATGAYGRCAELSKGKDTITGHWEIAGVILETPLNTYPNGFPQEIIEEFENKIGRKTLGNVVASGTAIIDDLGEEHMRTGYPIIYTSADSVFQIAAHEEIISIDELYKMCEIAREMLVGDKMVGRVIARPFIGSGKGNFTRTSNRHDYAIEPFSKTMLEYISEANQSVMAVGKIKDIYTGKGVTDSITIKNNMDGVEKTLEFMRSDKNGLIFSNLVDFDMKYGHRNDVEGYANALIEFDNRLPEIISALGENDILMITADHGCDPTTESTDHSREYIPVLVYGKNIKENANIGTRSGFSDIGKTILDLLEVENELAGESFAKLIQK</sequence>
<proteinExistence type="inferred from homology"/>
<organism evidence="8 9">
    <name type="scientific">Clostridium punense</name>
    <dbReference type="NCBI Taxonomy" id="1054297"/>
    <lineage>
        <taxon>Bacteria</taxon>
        <taxon>Bacillati</taxon>
        <taxon>Bacillota</taxon>
        <taxon>Clostridia</taxon>
        <taxon>Eubacteriales</taxon>
        <taxon>Clostridiaceae</taxon>
        <taxon>Clostridium</taxon>
    </lineage>
</organism>
<dbReference type="InterPro" id="IPR017850">
    <property type="entry name" value="Alkaline_phosphatase_core_sf"/>
</dbReference>
<accession>A0ABS4K755</accession>
<feature type="domain" description="Metalloenzyme" evidence="7">
    <location>
        <begin position="4"/>
        <end position="377"/>
    </location>
</feature>
<protein>
    <recommendedName>
        <fullName evidence="5 6">Phosphopentomutase</fullName>
        <ecNumber evidence="5 6">5.4.2.7</ecNumber>
    </recommendedName>
    <alternativeName>
        <fullName evidence="5">Phosphodeoxyribomutase</fullName>
    </alternativeName>
</protein>
<feature type="binding site" evidence="5">
    <location>
        <position position="326"/>
    </location>
    <ligand>
        <name>Mn(2+)</name>
        <dbReference type="ChEBI" id="CHEBI:29035"/>
        <label>1</label>
    </ligand>
</feature>
<dbReference type="InterPro" id="IPR010045">
    <property type="entry name" value="DeoB"/>
</dbReference>
<evidence type="ECO:0000256" key="3">
    <source>
        <dbReference type="ARBA" id="ARBA00023211"/>
    </source>
</evidence>
<dbReference type="PANTHER" id="PTHR21110">
    <property type="entry name" value="PHOSPHOPENTOMUTASE"/>
    <property type="match status" value="1"/>
</dbReference>
<evidence type="ECO:0000313" key="8">
    <source>
        <dbReference type="EMBL" id="MBP2023615.1"/>
    </source>
</evidence>
<comment type="function">
    <text evidence="5">Isomerase that catalyzes the conversion of deoxy-ribose 1-phosphate (dRib-1-P) and ribose 1-phosphate (Rib-1-P) to deoxy-ribose 5-phosphate (dRib-5-P) and ribose 5-phosphate (Rib-5-P), respectively.</text>
</comment>
<dbReference type="PANTHER" id="PTHR21110:SF0">
    <property type="entry name" value="PHOSPHOPENTOMUTASE"/>
    <property type="match status" value="1"/>
</dbReference>
<comment type="caution">
    <text evidence="8">The sequence shown here is derived from an EMBL/GenBank/DDBJ whole genome shotgun (WGS) entry which is preliminary data.</text>
</comment>
<feature type="binding site" evidence="5">
    <location>
        <position position="284"/>
    </location>
    <ligand>
        <name>Mn(2+)</name>
        <dbReference type="ChEBI" id="CHEBI:29035"/>
        <label>2</label>
    </ligand>
</feature>
<dbReference type="NCBIfam" id="NF003766">
    <property type="entry name" value="PRK05362.1"/>
    <property type="match status" value="1"/>
</dbReference>
<dbReference type="GO" id="GO:0008973">
    <property type="term" value="F:phosphopentomutase activity"/>
    <property type="evidence" value="ECO:0007669"/>
    <property type="project" value="UniProtKB-EC"/>
</dbReference>
<dbReference type="EC" id="5.4.2.7" evidence="5 6"/>
<keyword evidence="2 5" id="KW-0479">Metal-binding</keyword>
<gene>
    <name evidence="5" type="primary">deoB</name>
    <name evidence="8" type="ORF">J2Z44_003454</name>
</gene>
<evidence type="ECO:0000256" key="6">
    <source>
        <dbReference type="NCBIfam" id="TIGR01696"/>
    </source>
</evidence>
<feature type="binding site" evidence="5">
    <location>
        <position position="11"/>
    </location>
    <ligand>
        <name>Mn(2+)</name>
        <dbReference type="ChEBI" id="CHEBI:29035"/>
        <label>1</label>
    </ligand>
</feature>
<evidence type="ECO:0000256" key="2">
    <source>
        <dbReference type="ARBA" id="ARBA00022723"/>
    </source>
</evidence>
<evidence type="ECO:0000259" key="7">
    <source>
        <dbReference type="Pfam" id="PF01676"/>
    </source>
</evidence>
<evidence type="ECO:0000256" key="5">
    <source>
        <dbReference type="HAMAP-Rule" id="MF_00740"/>
    </source>
</evidence>
<dbReference type="NCBIfam" id="TIGR01696">
    <property type="entry name" value="deoB"/>
    <property type="match status" value="1"/>
</dbReference>
<dbReference type="Pfam" id="PF01676">
    <property type="entry name" value="Metalloenzyme"/>
    <property type="match status" value="1"/>
</dbReference>
<name>A0ABS4K755_9CLOT</name>
<dbReference type="InterPro" id="IPR006124">
    <property type="entry name" value="Metalloenzyme"/>
</dbReference>
<reference evidence="8 9" key="1">
    <citation type="submission" date="2021-03" db="EMBL/GenBank/DDBJ databases">
        <title>Genomic Encyclopedia of Type Strains, Phase IV (KMG-IV): sequencing the most valuable type-strain genomes for metagenomic binning, comparative biology and taxonomic classification.</title>
        <authorList>
            <person name="Goeker M."/>
        </authorList>
    </citation>
    <scope>NUCLEOTIDE SEQUENCE [LARGE SCALE GENOMIC DNA]</scope>
    <source>
        <strain evidence="8 9">DSM 28650</strain>
    </source>
</reference>
<dbReference type="InterPro" id="IPR024052">
    <property type="entry name" value="Phosphopentomutase_DeoB_cap_sf"/>
</dbReference>
<dbReference type="HAMAP" id="MF_00740">
    <property type="entry name" value="Phosphopentomut"/>
    <property type="match status" value="1"/>
</dbReference>
<dbReference type="CDD" id="cd16009">
    <property type="entry name" value="PPM"/>
    <property type="match status" value="1"/>
</dbReference>
<evidence type="ECO:0000313" key="9">
    <source>
        <dbReference type="Proteomes" id="UP001519308"/>
    </source>
</evidence>
<comment type="cofactor">
    <cofactor evidence="5">
        <name>Mn(2+)</name>
        <dbReference type="ChEBI" id="CHEBI:29035"/>
    </cofactor>
    <text evidence="5">Binds 2 manganese ions.</text>
</comment>
<dbReference type="RefSeq" id="WP_021284846.1">
    <property type="nucleotide sequence ID" value="NZ_JAGGLL010000033.1"/>
</dbReference>
<keyword evidence="3 5" id="KW-0464">Manganese</keyword>
<comment type="pathway">
    <text evidence="5">Carbohydrate degradation; 2-deoxy-D-ribose 1-phosphate degradation; D-glyceraldehyde 3-phosphate and acetaldehyde from 2-deoxy-alpha-D-ribose 1-phosphate: step 1/2.</text>
</comment>
<comment type="catalytic activity">
    <reaction evidence="5">
        <text>2-deoxy-alpha-D-ribose 1-phosphate = 2-deoxy-D-ribose 5-phosphate</text>
        <dbReference type="Rhea" id="RHEA:27658"/>
        <dbReference type="ChEBI" id="CHEBI:57259"/>
        <dbReference type="ChEBI" id="CHEBI:62877"/>
        <dbReference type="EC" id="5.4.2.7"/>
    </reaction>
</comment>
<dbReference type="PIRSF" id="PIRSF001491">
    <property type="entry name" value="Ppentomutase"/>
    <property type="match status" value="1"/>
</dbReference>
<dbReference type="SUPFAM" id="SSF53649">
    <property type="entry name" value="Alkaline phosphatase-like"/>
    <property type="match status" value="1"/>
</dbReference>
<keyword evidence="4 5" id="KW-0413">Isomerase</keyword>
<dbReference type="EMBL" id="JAGGLL010000033">
    <property type="protein sequence ID" value="MBP2023615.1"/>
    <property type="molecule type" value="Genomic_DNA"/>
</dbReference>
<evidence type="ECO:0000256" key="4">
    <source>
        <dbReference type="ARBA" id="ARBA00023235"/>
    </source>
</evidence>
<keyword evidence="5" id="KW-0963">Cytoplasm</keyword>
<feature type="binding site" evidence="5">
    <location>
        <position position="289"/>
    </location>
    <ligand>
        <name>Mn(2+)</name>
        <dbReference type="ChEBI" id="CHEBI:29035"/>
        <label>2</label>
    </ligand>
</feature>
<comment type="similarity">
    <text evidence="1 5">Belongs to the phosphopentomutase family.</text>
</comment>
<dbReference type="Gene3D" id="3.30.70.1250">
    <property type="entry name" value="Phosphopentomutase"/>
    <property type="match status" value="1"/>
</dbReference>
<keyword evidence="9" id="KW-1185">Reference proteome</keyword>
<evidence type="ECO:0000256" key="1">
    <source>
        <dbReference type="ARBA" id="ARBA00010373"/>
    </source>
</evidence>
<dbReference type="Proteomes" id="UP001519308">
    <property type="component" value="Unassembled WGS sequence"/>
</dbReference>
<comment type="subcellular location">
    <subcellularLocation>
        <location evidence="5">Cytoplasm</location>
    </subcellularLocation>
</comment>
<dbReference type="Gene3D" id="3.40.720.10">
    <property type="entry name" value="Alkaline Phosphatase, subunit A"/>
    <property type="match status" value="1"/>
</dbReference>
<dbReference type="SUPFAM" id="SSF143856">
    <property type="entry name" value="DeoB insert domain-like"/>
    <property type="match status" value="1"/>
</dbReference>
<comment type="catalytic activity">
    <reaction evidence="5">
        <text>alpha-D-ribose 1-phosphate = D-ribose 5-phosphate</text>
        <dbReference type="Rhea" id="RHEA:18793"/>
        <dbReference type="ChEBI" id="CHEBI:57720"/>
        <dbReference type="ChEBI" id="CHEBI:78346"/>
        <dbReference type="EC" id="5.4.2.7"/>
    </reaction>
</comment>